<dbReference type="PROSITE" id="PS50846">
    <property type="entry name" value="HMA_2"/>
    <property type="match status" value="2"/>
</dbReference>
<dbReference type="InterPro" id="IPR001757">
    <property type="entry name" value="P_typ_ATPase"/>
</dbReference>
<feature type="transmembrane region" description="Helical" evidence="16">
    <location>
        <begin position="433"/>
        <end position="456"/>
    </location>
</feature>
<evidence type="ECO:0000256" key="16">
    <source>
        <dbReference type="SAM" id="Phobius"/>
    </source>
</evidence>
<dbReference type="PANTHER" id="PTHR43520:SF8">
    <property type="entry name" value="P-TYPE CU(+) TRANSPORTER"/>
    <property type="match status" value="1"/>
</dbReference>
<feature type="domain" description="HMA" evidence="17">
    <location>
        <begin position="7"/>
        <end position="73"/>
    </location>
</feature>
<accession>A0A150IQ01</accession>
<dbReference type="PROSITE" id="PS01047">
    <property type="entry name" value="HMA_1"/>
    <property type="match status" value="1"/>
</dbReference>
<dbReference type="SUPFAM" id="SSF81665">
    <property type="entry name" value="Calcium ATPase, transmembrane domain M"/>
    <property type="match status" value="1"/>
</dbReference>
<dbReference type="EMBL" id="LNGC01000177">
    <property type="protein sequence ID" value="KYC46714.1"/>
    <property type="molecule type" value="Genomic_DNA"/>
</dbReference>
<keyword evidence="15 16" id="KW-0472">Membrane</keyword>
<dbReference type="InterPro" id="IPR023299">
    <property type="entry name" value="ATPase_P-typ_cyto_dom_N"/>
</dbReference>
<dbReference type="InterPro" id="IPR044492">
    <property type="entry name" value="P_typ_ATPase_HD_dom"/>
</dbReference>
<feature type="transmembrane region" description="Helical" evidence="16">
    <location>
        <begin position="162"/>
        <end position="181"/>
    </location>
</feature>
<keyword evidence="8" id="KW-0187">Copper transport</keyword>
<dbReference type="InterPro" id="IPR023298">
    <property type="entry name" value="ATPase_P-typ_TM_dom_sf"/>
</dbReference>
<evidence type="ECO:0000256" key="15">
    <source>
        <dbReference type="ARBA" id="ARBA00023136"/>
    </source>
</evidence>
<dbReference type="NCBIfam" id="TIGR01494">
    <property type="entry name" value="ATPase_P-type"/>
    <property type="match status" value="1"/>
</dbReference>
<dbReference type="GO" id="GO:0016020">
    <property type="term" value="C:membrane"/>
    <property type="evidence" value="ECO:0007669"/>
    <property type="project" value="InterPro"/>
</dbReference>
<keyword evidence="6" id="KW-0677">Repeat</keyword>
<dbReference type="Gene3D" id="3.40.50.1000">
    <property type="entry name" value="HAD superfamily/HAD-like"/>
    <property type="match status" value="1"/>
</dbReference>
<dbReference type="SFLD" id="SFLDF00027">
    <property type="entry name" value="p-type_atpase"/>
    <property type="match status" value="1"/>
</dbReference>
<keyword evidence="13" id="KW-0186">Copper</keyword>
<comment type="subcellular location">
    <subcellularLocation>
        <location evidence="1">Endomembrane system</location>
        <topology evidence="1">Multi-pass membrane protein</topology>
    </subcellularLocation>
</comment>
<evidence type="ECO:0000259" key="17">
    <source>
        <dbReference type="PROSITE" id="PS50846"/>
    </source>
</evidence>
<dbReference type="GO" id="GO:0012505">
    <property type="term" value="C:endomembrane system"/>
    <property type="evidence" value="ECO:0007669"/>
    <property type="project" value="UniProtKB-SubCell"/>
</dbReference>
<dbReference type="Pfam" id="PF00122">
    <property type="entry name" value="E1-E2_ATPase"/>
    <property type="match status" value="1"/>
</dbReference>
<dbReference type="NCBIfam" id="TIGR01511">
    <property type="entry name" value="ATPase-IB1_Cu"/>
    <property type="match status" value="1"/>
</dbReference>
<proteinExistence type="inferred from homology"/>
<dbReference type="InterPro" id="IPR008250">
    <property type="entry name" value="ATPase_P-typ_transduc_dom_A_sf"/>
</dbReference>
<dbReference type="InterPro" id="IPR059000">
    <property type="entry name" value="ATPase_P-type_domA"/>
</dbReference>
<evidence type="ECO:0000256" key="12">
    <source>
        <dbReference type="ARBA" id="ARBA00022989"/>
    </source>
</evidence>
<dbReference type="EC" id="3.6.3.54" evidence="18"/>
<evidence type="ECO:0000256" key="4">
    <source>
        <dbReference type="ARBA" id="ARBA00022692"/>
    </source>
</evidence>
<dbReference type="FunFam" id="3.30.70.100:FF:000005">
    <property type="entry name" value="Copper-exporting P-type ATPase A"/>
    <property type="match status" value="2"/>
</dbReference>
<evidence type="ECO:0000313" key="18">
    <source>
        <dbReference type="EMBL" id="KYC46714.1"/>
    </source>
</evidence>
<feature type="transmembrane region" description="Helical" evidence="16">
    <location>
        <begin position="779"/>
        <end position="798"/>
    </location>
</feature>
<dbReference type="Pfam" id="PF00403">
    <property type="entry name" value="HMA"/>
    <property type="match status" value="2"/>
</dbReference>
<dbReference type="PROSITE" id="PS00154">
    <property type="entry name" value="ATPASE_E1_E2"/>
    <property type="match status" value="1"/>
</dbReference>
<evidence type="ECO:0000256" key="5">
    <source>
        <dbReference type="ARBA" id="ARBA00022723"/>
    </source>
</evidence>
<evidence type="ECO:0000256" key="2">
    <source>
        <dbReference type="ARBA" id="ARBA00006024"/>
    </source>
</evidence>
<dbReference type="GO" id="GO:0005507">
    <property type="term" value="F:copper ion binding"/>
    <property type="evidence" value="ECO:0007669"/>
    <property type="project" value="InterPro"/>
</dbReference>
<dbReference type="SFLD" id="SFLDS00003">
    <property type="entry name" value="Haloacid_Dehalogenase"/>
    <property type="match status" value="1"/>
</dbReference>
<feature type="transmembrane region" description="Helical" evidence="16">
    <location>
        <begin position="227"/>
        <end position="247"/>
    </location>
</feature>
<dbReference type="InterPro" id="IPR006121">
    <property type="entry name" value="HMA_dom"/>
</dbReference>
<dbReference type="InterPro" id="IPR018303">
    <property type="entry name" value="ATPase_P-typ_P_site"/>
</dbReference>
<evidence type="ECO:0000256" key="1">
    <source>
        <dbReference type="ARBA" id="ARBA00004127"/>
    </source>
</evidence>
<name>A0A150IQ01_9EURY</name>
<feature type="transmembrane region" description="Helical" evidence="16">
    <location>
        <begin position="749"/>
        <end position="767"/>
    </location>
</feature>
<keyword evidence="10" id="KW-0460">Magnesium</keyword>
<evidence type="ECO:0000256" key="11">
    <source>
        <dbReference type="ARBA" id="ARBA00022967"/>
    </source>
</evidence>
<dbReference type="CDD" id="cd00371">
    <property type="entry name" value="HMA"/>
    <property type="match status" value="2"/>
</dbReference>
<keyword evidence="18" id="KW-0378">Hydrolase</keyword>
<evidence type="ECO:0000256" key="13">
    <source>
        <dbReference type="ARBA" id="ARBA00023008"/>
    </source>
</evidence>
<keyword evidence="3" id="KW-0813">Transport</keyword>
<evidence type="ECO:0000256" key="8">
    <source>
        <dbReference type="ARBA" id="ARBA00022796"/>
    </source>
</evidence>
<evidence type="ECO:0000256" key="7">
    <source>
        <dbReference type="ARBA" id="ARBA00022741"/>
    </source>
</evidence>
<dbReference type="InterPro" id="IPR036412">
    <property type="entry name" value="HAD-like_sf"/>
</dbReference>
<keyword evidence="7" id="KW-0547">Nucleotide-binding</keyword>
<dbReference type="GO" id="GO:0016887">
    <property type="term" value="F:ATP hydrolysis activity"/>
    <property type="evidence" value="ECO:0007669"/>
    <property type="project" value="InterPro"/>
</dbReference>
<dbReference type="SFLD" id="SFLDG00002">
    <property type="entry name" value="C1.7:_P-type_atpase_like"/>
    <property type="match status" value="1"/>
</dbReference>
<dbReference type="GO" id="GO:0005524">
    <property type="term" value="F:ATP binding"/>
    <property type="evidence" value="ECO:0007669"/>
    <property type="project" value="UniProtKB-KW"/>
</dbReference>
<dbReference type="InterPro" id="IPR036163">
    <property type="entry name" value="HMA_dom_sf"/>
</dbReference>
<dbReference type="FunFam" id="2.70.150.10:FF:000002">
    <property type="entry name" value="Copper-transporting ATPase 1, putative"/>
    <property type="match status" value="1"/>
</dbReference>
<dbReference type="STRING" id="1705564.APG08_00906"/>
<feature type="transmembrane region" description="Helical" evidence="16">
    <location>
        <begin position="193"/>
        <end position="215"/>
    </location>
</feature>
<dbReference type="Gene3D" id="3.30.70.100">
    <property type="match status" value="2"/>
</dbReference>
<dbReference type="Proteomes" id="UP000075398">
    <property type="component" value="Unassembled WGS sequence"/>
</dbReference>
<keyword evidence="5" id="KW-0479">Metal-binding</keyword>
<feature type="transmembrane region" description="Helical" evidence="16">
    <location>
        <begin position="253"/>
        <end position="272"/>
    </location>
</feature>
<dbReference type="InterPro" id="IPR017969">
    <property type="entry name" value="Heavy-metal-associated_CS"/>
</dbReference>
<keyword evidence="14" id="KW-0406">Ion transport</keyword>
<evidence type="ECO:0000256" key="10">
    <source>
        <dbReference type="ARBA" id="ARBA00022842"/>
    </source>
</evidence>
<dbReference type="Gene3D" id="2.70.150.10">
    <property type="entry name" value="Calcium-transporting ATPase, cytoplasmic transduction domain A"/>
    <property type="match status" value="1"/>
</dbReference>
<dbReference type="PRINTS" id="PR00119">
    <property type="entry name" value="CATATPASE"/>
</dbReference>
<dbReference type="AlphaFoldDB" id="A0A150IQ01"/>
<reference evidence="18 19" key="1">
    <citation type="journal article" date="2016" name="ISME J.">
        <title>Chasing the elusive Euryarchaeota class WSA2: genomes reveal a uniquely fastidious methyl-reducing methanogen.</title>
        <authorList>
            <person name="Nobu M.K."/>
            <person name="Narihiro T."/>
            <person name="Kuroda K."/>
            <person name="Mei R."/>
            <person name="Liu W.T."/>
        </authorList>
    </citation>
    <scope>NUCLEOTIDE SEQUENCE [LARGE SCALE GENOMIC DNA]</scope>
    <source>
        <strain evidence="18">U1lsi0528_Bin055</strain>
    </source>
</reference>
<comment type="caution">
    <text evidence="18">The sequence shown here is derived from an EMBL/GenBank/DDBJ whole genome shotgun (WGS) entry which is preliminary data.</text>
</comment>
<dbReference type="GO" id="GO:0055070">
    <property type="term" value="P:copper ion homeostasis"/>
    <property type="evidence" value="ECO:0007669"/>
    <property type="project" value="TreeGrafter"/>
</dbReference>
<keyword evidence="9" id="KW-0067">ATP-binding</keyword>
<evidence type="ECO:0000256" key="3">
    <source>
        <dbReference type="ARBA" id="ARBA00022448"/>
    </source>
</evidence>
<gene>
    <name evidence="18" type="primary">copA_3</name>
    <name evidence="18" type="ORF">AMQ22_02069</name>
</gene>
<organism evidence="18 19">
    <name type="scientific">Candidatus Methanofastidiosum methylothiophilum</name>
    <dbReference type="NCBI Taxonomy" id="1705564"/>
    <lineage>
        <taxon>Archaea</taxon>
        <taxon>Methanobacteriati</taxon>
        <taxon>Methanobacteriota</taxon>
        <taxon>Stenosarchaea group</taxon>
        <taxon>Candidatus Methanofastidiosia</taxon>
        <taxon>Candidatus Methanofastidiosales</taxon>
        <taxon>Candidatus Methanofastidiosaceae</taxon>
        <taxon>Candidatus Methanofastidiosum</taxon>
    </lineage>
</organism>
<keyword evidence="11" id="KW-1278">Translocase</keyword>
<keyword evidence="12 16" id="KW-1133">Transmembrane helix</keyword>
<dbReference type="NCBIfam" id="TIGR01525">
    <property type="entry name" value="ATPase-IB_hvy"/>
    <property type="match status" value="1"/>
</dbReference>
<dbReference type="Pfam" id="PF00702">
    <property type="entry name" value="Hydrolase"/>
    <property type="match status" value="1"/>
</dbReference>
<feature type="transmembrane region" description="Helical" evidence="16">
    <location>
        <begin position="406"/>
        <end position="427"/>
    </location>
</feature>
<dbReference type="InterPro" id="IPR023214">
    <property type="entry name" value="HAD_sf"/>
</dbReference>
<evidence type="ECO:0000256" key="6">
    <source>
        <dbReference type="ARBA" id="ARBA00022737"/>
    </source>
</evidence>
<dbReference type="CDD" id="cd02094">
    <property type="entry name" value="P-type_ATPase_Cu-like"/>
    <property type="match status" value="1"/>
</dbReference>
<keyword evidence="4 16" id="KW-0812">Transmembrane</keyword>
<feature type="domain" description="HMA" evidence="17">
    <location>
        <begin position="75"/>
        <end position="141"/>
    </location>
</feature>
<evidence type="ECO:0000256" key="9">
    <source>
        <dbReference type="ARBA" id="ARBA00022840"/>
    </source>
</evidence>
<evidence type="ECO:0000313" key="19">
    <source>
        <dbReference type="Proteomes" id="UP000075398"/>
    </source>
</evidence>
<dbReference type="Gene3D" id="3.40.1110.10">
    <property type="entry name" value="Calcium-transporting ATPase, cytoplasmic domain N"/>
    <property type="match status" value="2"/>
</dbReference>
<protein>
    <submittedName>
        <fullName evidence="18">Putative copper-exporting P-type ATPase A</fullName>
        <ecNumber evidence="18">3.6.3.54</ecNumber>
    </submittedName>
</protein>
<dbReference type="InterPro" id="IPR027256">
    <property type="entry name" value="P-typ_ATPase_IB"/>
</dbReference>
<dbReference type="SUPFAM" id="SSF81653">
    <property type="entry name" value="Calcium ATPase, transduction domain A"/>
    <property type="match status" value="1"/>
</dbReference>
<dbReference type="NCBIfam" id="TIGR00003">
    <property type="entry name" value="copper ion binding protein"/>
    <property type="match status" value="2"/>
</dbReference>
<dbReference type="InterPro" id="IPR006122">
    <property type="entry name" value="HMA_Cu_ion-bd"/>
</dbReference>
<dbReference type="PRINTS" id="PR00943">
    <property type="entry name" value="CUATPASE"/>
</dbReference>
<dbReference type="SUPFAM" id="SSF55008">
    <property type="entry name" value="HMA, heavy metal-associated domain"/>
    <property type="match status" value="2"/>
</dbReference>
<dbReference type="SUPFAM" id="SSF56784">
    <property type="entry name" value="HAD-like"/>
    <property type="match status" value="1"/>
</dbReference>
<comment type="similarity">
    <text evidence="2">Belongs to the cation transport ATPase (P-type) (TC 3.A.3) family. Type IB subfamily.</text>
</comment>
<dbReference type="GO" id="GO:0043682">
    <property type="term" value="F:P-type divalent copper transporter activity"/>
    <property type="evidence" value="ECO:0007669"/>
    <property type="project" value="TreeGrafter"/>
</dbReference>
<sequence length="806" mass="87244">MVGKETKKAEIKVTGMTCATCATTIEKSLLNLDGVSKAEVNLAREIASVEYDPKILKINDLDSAVKDAGYDVINERAILKVGGMTCVMCANSIESALGRLDGVVEVNVNVSSEKVYVTFNPKVVSISDMKKAIEESGYQYLGVEGEALEELKLEENQRNKKYRLIVGAVDSAILMGLMYAPMMMLPYGISMPFLMFLIALPAFIYLSYPIFNAAYRSLKNRNLNMDVMYSMGIGVAFFSSILGTFNILLGSEFMFYEAAVMLATFLTLGRFLEERAKGKTSESIKRLMGLQAKSATIIRDGKEVEISIEDVIVGDIVIVKPGEKIPVDGEIISGQSYVDESMISGEPIPVFKEKGSKVIGATINKNSVLNFRATKVGKDTVLSQIIKLVEEAQGSKPEIQKIADKAVSYFIPTVLAIAAISFVSWYYVFNSTFLFAITSLISILVIACPCALGLATPTAITVGIGKGADLGILIKNGDALQLSEKLTAVLFDKTGTLTKGKPDVTDILTFGIDKDQFLKITASVEKNSDHPLANAIVKSAEEKGIVLSGSKNFDTFGGKGVKATVSGKEVIIGNRTLFNEKRISIKNEIEQQITKLENEGKTAVLISIDNKFSGIIGIADTLKETSKESIKKLMESRIKVYMITGDNKRTASAIGRVLSIKNILAEVLPEDKAKEVKRLQNSGEIVAFVGDGINDAPALAQADVGIAIGSGTDVAIESGDIVLVKNDIKDVVSAIKLSKKVMQRIKQNLFWAFAYNTALIPVAAGILYPTFGITLRPEFAGFAMAMSSVTVVTLSLMLKRFNPEKN</sequence>
<dbReference type="PANTHER" id="PTHR43520">
    <property type="entry name" value="ATP7, ISOFORM B"/>
    <property type="match status" value="1"/>
</dbReference>
<dbReference type="PATRIC" id="fig|1705409.3.peg.2208"/>
<evidence type="ECO:0000256" key="14">
    <source>
        <dbReference type="ARBA" id="ARBA00023065"/>
    </source>
</evidence>